<dbReference type="EMBL" id="SSTD01014204">
    <property type="protein sequence ID" value="TYK04407.1"/>
    <property type="molecule type" value="Genomic_DNA"/>
</dbReference>
<comment type="caution">
    <text evidence="1">The sequence shown here is derived from an EMBL/GenBank/DDBJ whole genome shotgun (WGS) entry which is preliminary data.</text>
</comment>
<name>A0A5A7SRE3_CUCMM</name>
<gene>
    <name evidence="2" type="ORF">E5676_scaffold409G00020</name>
    <name evidence="1" type="ORF">E6C27_scaffold139G004900</name>
</gene>
<organism evidence="1 3">
    <name type="scientific">Cucumis melo var. makuwa</name>
    <name type="common">Oriental melon</name>
    <dbReference type="NCBI Taxonomy" id="1194695"/>
    <lineage>
        <taxon>Eukaryota</taxon>
        <taxon>Viridiplantae</taxon>
        <taxon>Streptophyta</taxon>
        <taxon>Embryophyta</taxon>
        <taxon>Tracheophyta</taxon>
        <taxon>Spermatophyta</taxon>
        <taxon>Magnoliopsida</taxon>
        <taxon>eudicotyledons</taxon>
        <taxon>Gunneridae</taxon>
        <taxon>Pentapetalae</taxon>
        <taxon>rosids</taxon>
        <taxon>fabids</taxon>
        <taxon>Cucurbitales</taxon>
        <taxon>Cucurbitaceae</taxon>
        <taxon>Benincaseae</taxon>
        <taxon>Cucumis</taxon>
    </lineage>
</organism>
<dbReference type="Proteomes" id="UP000321393">
    <property type="component" value="Unassembled WGS sequence"/>
</dbReference>
<evidence type="ECO:0000313" key="4">
    <source>
        <dbReference type="Proteomes" id="UP000321947"/>
    </source>
</evidence>
<dbReference type="OrthoDB" id="914151at2759"/>
<dbReference type="AlphaFoldDB" id="A0A5A7SRE3"/>
<evidence type="ECO:0000313" key="3">
    <source>
        <dbReference type="Proteomes" id="UP000321393"/>
    </source>
</evidence>
<proteinExistence type="predicted"/>
<protein>
    <submittedName>
        <fullName evidence="1">Uncharacterized protein</fullName>
    </submittedName>
</protein>
<dbReference type="EMBL" id="SSTE01022915">
    <property type="protein sequence ID" value="KAA0031705.1"/>
    <property type="molecule type" value="Genomic_DNA"/>
</dbReference>
<accession>A0A5A7SRE3</accession>
<evidence type="ECO:0000313" key="2">
    <source>
        <dbReference type="EMBL" id="TYK04407.1"/>
    </source>
</evidence>
<dbReference type="Proteomes" id="UP000321947">
    <property type="component" value="Unassembled WGS sequence"/>
</dbReference>
<evidence type="ECO:0000313" key="1">
    <source>
        <dbReference type="EMBL" id="KAA0031705.1"/>
    </source>
</evidence>
<sequence>MYKYLVFQFLIDLGMEAHVENCHGKEFSCEAKGEGEVHSNVPSRMKRKTFVTLNTSQGSLKVKRHDVILTNPKKEVSEQGEDEIKEVNLGTIEEPCPNFISASLSNEEESKYMSLLIEYKDIFAWSYKEISGLDPKVAVHHLTIKPKS</sequence>
<reference evidence="3 4" key="1">
    <citation type="submission" date="2019-08" db="EMBL/GenBank/DDBJ databases">
        <title>Draft genome sequences of two oriental melons (Cucumis melo L. var makuwa).</title>
        <authorList>
            <person name="Kwon S.-Y."/>
        </authorList>
    </citation>
    <scope>NUCLEOTIDE SEQUENCE [LARGE SCALE GENOMIC DNA]</scope>
    <source>
        <strain evidence="4">cv. Chang Bougi</strain>
        <strain evidence="3">cv. SW 3</strain>
        <tissue evidence="1">Leaf</tissue>
    </source>
</reference>